<gene>
    <name evidence="2" type="ORF">HZF05_08655</name>
</gene>
<dbReference type="InterPro" id="IPR016181">
    <property type="entry name" value="Acyl_CoA_acyltransferase"/>
</dbReference>
<accession>A0A838L6Q9</accession>
<evidence type="ECO:0000313" key="3">
    <source>
        <dbReference type="Proteomes" id="UP000570166"/>
    </source>
</evidence>
<dbReference type="GO" id="GO:0016747">
    <property type="term" value="F:acyltransferase activity, transferring groups other than amino-acyl groups"/>
    <property type="evidence" value="ECO:0007669"/>
    <property type="project" value="InterPro"/>
</dbReference>
<protein>
    <submittedName>
        <fullName evidence="2">N-acetyltransferase</fullName>
    </submittedName>
</protein>
<evidence type="ECO:0000313" key="2">
    <source>
        <dbReference type="EMBL" id="MBA2934169.1"/>
    </source>
</evidence>
<dbReference type="Gene3D" id="3.40.630.30">
    <property type="match status" value="1"/>
</dbReference>
<proteinExistence type="predicted"/>
<dbReference type="CDD" id="cd04301">
    <property type="entry name" value="NAT_SF"/>
    <property type="match status" value="1"/>
</dbReference>
<comment type="caution">
    <text evidence="2">The sequence shown here is derived from an EMBL/GenBank/DDBJ whole genome shotgun (WGS) entry which is preliminary data.</text>
</comment>
<dbReference type="SUPFAM" id="SSF55729">
    <property type="entry name" value="Acyl-CoA N-acyltransferases (Nat)"/>
    <property type="match status" value="1"/>
</dbReference>
<evidence type="ECO:0000259" key="1">
    <source>
        <dbReference type="PROSITE" id="PS51186"/>
    </source>
</evidence>
<dbReference type="EMBL" id="JACEIB010000006">
    <property type="protein sequence ID" value="MBA2934169.1"/>
    <property type="molecule type" value="Genomic_DNA"/>
</dbReference>
<organism evidence="2 3">
    <name type="scientific">Sphingomonas chungangi</name>
    <dbReference type="NCBI Taxonomy" id="2683589"/>
    <lineage>
        <taxon>Bacteria</taxon>
        <taxon>Pseudomonadati</taxon>
        <taxon>Pseudomonadota</taxon>
        <taxon>Alphaproteobacteria</taxon>
        <taxon>Sphingomonadales</taxon>
        <taxon>Sphingomonadaceae</taxon>
        <taxon>Sphingomonas</taxon>
    </lineage>
</organism>
<reference evidence="2 3" key="1">
    <citation type="submission" date="2020-07" db="EMBL/GenBank/DDBJ databases">
        <authorList>
            <person name="Sun Q."/>
        </authorList>
    </citation>
    <scope>NUCLEOTIDE SEQUENCE [LARGE SCALE GENOMIC DNA]</scope>
    <source>
        <strain evidence="2 3">CGMCC 1.13654</strain>
    </source>
</reference>
<dbReference type="PROSITE" id="PS51186">
    <property type="entry name" value="GNAT"/>
    <property type="match status" value="1"/>
</dbReference>
<keyword evidence="3" id="KW-1185">Reference proteome</keyword>
<name>A0A838L6Q9_9SPHN</name>
<dbReference type="Proteomes" id="UP000570166">
    <property type="component" value="Unassembled WGS sequence"/>
</dbReference>
<feature type="domain" description="N-acetyltransferase" evidence="1">
    <location>
        <begin position="12"/>
        <end position="162"/>
    </location>
</feature>
<keyword evidence="2" id="KW-0808">Transferase</keyword>
<dbReference type="InterPro" id="IPR000182">
    <property type="entry name" value="GNAT_dom"/>
</dbReference>
<dbReference type="RefSeq" id="WP_181638830.1">
    <property type="nucleotide sequence ID" value="NZ_JACEIB010000006.1"/>
</dbReference>
<dbReference type="Pfam" id="PF13527">
    <property type="entry name" value="Acetyltransf_9"/>
    <property type="match status" value="1"/>
</dbReference>
<dbReference type="AlphaFoldDB" id="A0A838L6Q9"/>
<sequence length="176" mass="18622">MAILDAAGAHGAHLAPIEMADLPAIEQLLDTAFGADRQRRTAYRLREGVAFEPAASCVAYDEHGVLVGSLQSWPAALVATDGTATPLWLVGPIAVDPARRGEGIARAMLRRALTAIDETGIPAVLIGDPEYYGPFGFAADATGGWSLPGPFERHRLLARLDDGETLPVEGMLGPRR</sequence>